<dbReference type="EMBL" id="CP034204">
    <property type="protein sequence ID" value="QBZ53612.1"/>
    <property type="molecule type" value="Genomic_DNA"/>
</dbReference>
<dbReference type="AlphaFoldDB" id="A0A4P7MWP7"/>
<evidence type="ECO:0000256" key="1">
    <source>
        <dbReference type="SAM" id="MobiDB-lite"/>
    </source>
</evidence>
<gene>
    <name evidence="2" type="ORF">PoMZ_09300</name>
</gene>
<feature type="region of interest" description="Disordered" evidence="1">
    <location>
        <begin position="1"/>
        <end position="35"/>
    </location>
</feature>
<sequence>MNQGNQFQRRTRTVESGKECSRESPAGNEKLGGPADVVQIRARGREGPGEPARSGTLRLSLQLRTGGMPSIRNRGFSLLGGMPSQIGDDVAQANGHLKFT</sequence>
<dbReference type="Proteomes" id="UP000294847">
    <property type="component" value="Chromosome 1"/>
</dbReference>
<proteinExistence type="predicted"/>
<evidence type="ECO:0000313" key="2">
    <source>
        <dbReference type="EMBL" id="QBZ53612.1"/>
    </source>
</evidence>
<reference evidence="2 3" key="1">
    <citation type="journal article" date="2019" name="Mol. Biol. Evol.">
        <title>Blast fungal genomes show frequent chromosomal changes, gene gains and losses, and effector gene turnover.</title>
        <authorList>
            <person name="Gomez Luciano L.B."/>
            <person name="Jason Tsai I."/>
            <person name="Chuma I."/>
            <person name="Tosa Y."/>
            <person name="Chen Y.H."/>
            <person name="Li J.Y."/>
            <person name="Li M.Y."/>
            <person name="Jade Lu M.Y."/>
            <person name="Nakayashiki H."/>
            <person name="Li W.H."/>
        </authorList>
    </citation>
    <scope>NUCLEOTIDE SEQUENCE [LARGE SCALE GENOMIC DNA]</scope>
    <source>
        <strain evidence="2">MZ5-1-6</strain>
    </source>
</reference>
<organism evidence="2 3">
    <name type="scientific">Pyricularia oryzae</name>
    <name type="common">Rice blast fungus</name>
    <name type="synonym">Magnaporthe oryzae</name>
    <dbReference type="NCBI Taxonomy" id="318829"/>
    <lineage>
        <taxon>Eukaryota</taxon>
        <taxon>Fungi</taxon>
        <taxon>Dikarya</taxon>
        <taxon>Ascomycota</taxon>
        <taxon>Pezizomycotina</taxon>
        <taxon>Sordariomycetes</taxon>
        <taxon>Sordariomycetidae</taxon>
        <taxon>Magnaporthales</taxon>
        <taxon>Pyriculariaceae</taxon>
        <taxon>Pyricularia</taxon>
    </lineage>
</organism>
<feature type="compositionally biased region" description="Basic and acidic residues" evidence="1">
    <location>
        <begin position="12"/>
        <end position="22"/>
    </location>
</feature>
<accession>A0A4P7MWP7</accession>
<evidence type="ECO:0000313" key="3">
    <source>
        <dbReference type="Proteomes" id="UP000294847"/>
    </source>
</evidence>
<name>A0A4P7MWP7_PYROR</name>
<protein>
    <submittedName>
        <fullName evidence="2">Uncharacterized protein</fullName>
    </submittedName>
</protein>